<dbReference type="Pfam" id="PF09669">
    <property type="entry name" value="Phage_pRha"/>
    <property type="match status" value="1"/>
</dbReference>
<gene>
    <name evidence="1" type="ORF">PtoMrB4_23480</name>
</gene>
<dbReference type="KEGG" id="poj:PtoMrB4_23480"/>
<dbReference type="Proteomes" id="UP000501237">
    <property type="component" value="Chromosome"/>
</dbReference>
<name>A0A679GBZ2_9GAMM</name>
<proteinExistence type="predicted"/>
<sequence length="244" mass="27222">MSEVINRTTTMSSREIAALTEKQHQHVKRDIERMLAELGEDASNFGRIYLDSMNREKTEYLLDRDHVECLLAGYSAPLRMKVIRRLHELEDAAGYRLPIERKLPTAADSFNAGLVIAKALGLDGNQAVLSANRMVAATLGVDVMQMAGVQHLVCESQEMTFTPSEMGCRLGGMSGQGVNKLLERCGLQRSFEYRKGRKRWEVLPDGRPFAVIVDTAKKHSDGAPVQQIRWKESALDRLAPALTP</sequence>
<organism evidence="1 2">
    <name type="scientific">Metapseudomonas otitidis</name>
    <dbReference type="NCBI Taxonomy" id="319939"/>
    <lineage>
        <taxon>Bacteria</taxon>
        <taxon>Pseudomonadati</taxon>
        <taxon>Pseudomonadota</taxon>
        <taxon>Gammaproteobacteria</taxon>
        <taxon>Pseudomonadales</taxon>
        <taxon>Pseudomonadaceae</taxon>
        <taxon>Metapseudomonas</taxon>
    </lineage>
</organism>
<dbReference type="GeneID" id="57397568"/>
<dbReference type="AlphaFoldDB" id="A0A679GBZ2"/>
<dbReference type="RefSeq" id="WP_172433363.1">
    <property type="nucleotide sequence ID" value="NZ_AP022642.1"/>
</dbReference>
<evidence type="ECO:0000313" key="1">
    <source>
        <dbReference type="EMBL" id="BCA28371.1"/>
    </source>
</evidence>
<dbReference type="EMBL" id="AP022642">
    <property type="protein sequence ID" value="BCA28371.1"/>
    <property type="molecule type" value="Genomic_DNA"/>
</dbReference>
<evidence type="ECO:0000313" key="2">
    <source>
        <dbReference type="Proteomes" id="UP000501237"/>
    </source>
</evidence>
<protein>
    <submittedName>
        <fullName evidence="1">Uncharacterized protein</fullName>
    </submittedName>
</protein>
<accession>A0A679GBZ2</accession>
<dbReference type="InterPro" id="IPR014054">
    <property type="entry name" value="Phage_regulatory_Rha"/>
</dbReference>
<reference evidence="1 2" key="1">
    <citation type="journal article" date="2020" name="Microbiol. Resour. Announc.">
        <title>Complete genome sequence of Pseudomonas otitidis strain MrB4, isolated from Lake Biwa in Japan.</title>
        <authorList>
            <person name="Miyazaki K."/>
            <person name="Hase E."/>
            <person name="Maruya T."/>
        </authorList>
    </citation>
    <scope>NUCLEOTIDE SEQUENCE [LARGE SCALE GENOMIC DNA]</scope>
    <source>
        <strain evidence="1 2">MrB4</strain>
    </source>
</reference>